<dbReference type="OrthoDB" id="9792858at2"/>
<dbReference type="InterPro" id="IPR002563">
    <property type="entry name" value="Flavin_Rdtase-like_dom"/>
</dbReference>
<dbReference type="InterPro" id="IPR012349">
    <property type="entry name" value="Split_barrel_FMN-bd"/>
</dbReference>
<dbReference type="EMBL" id="SRIO01000014">
    <property type="protein sequence ID" value="TFZ81881.1"/>
    <property type="molecule type" value="Genomic_DNA"/>
</dbReference>
<dbReference type="GO" id="GO:0042602">
    <property type="term" value="F:riboflavin reductase (NADPH) activity"/>
    <property type="evidence" value="ECO:0007669"/>
    <property type="project" value="TreeGrafter"/>
</dbReference>
<evidence type="ECO:0000313" key="4">
    <source>
        <dbReference type="Proteomes" id="UP000297890"/>
    </source>
</evidence>
<keyword evidence="1" id="KW-0560">Oxidoreductase</keyword>
<evidence type="ECO:0000259" key="2">
    <source>
        <dbReference type="SMART" id="SM00903"/>
    </source>
</evidence>
<dbReference type="Proteomes" id="UP000297890">
    <property type="component" value="Unassembled WGS sequence"/>
</dbReference>
<organism evidence="3 4">
    <name type="scientific">Candidatus Macondimonas diazotrophica</name>
    <dbReference type="NCBI Taxonomy" id="2305248"/>
    <lineage>
        <taxon>Bacteria</taxon>
        <taxon>Pseudomonadati</taxon>
        <taxon>Pseudomonadota</taxon>
        <taxon>Gammaproteobacteria</taxon>
        <taxon>Chromatiales</taxon>
        <taxon>Ectothiorhodospiraceae</taxon>
        <taxon>Candidatus Macondimonas</taxon>
    </lineage>
</organism>
<reference evidence="3 4" key="1">
    <citation type="journal article" date="2019" name="ISME J.">
        <title>Candidatus Macondimonas diazotrophica, a novel gammaproteobacterial genus dominating crude-oil-contaminated coastal sediments.</title>
        <authorList>
            <person name="Karthikeyan S."/>
            <person name="Konstantinidis K."/>
        </authorList>
    </citation>
    <scope>NUCLEOTIDE SEQUENCE [LARGE SCALE GENOMIC DNA]</scope>
    <source>
        <strain evidence="3 4">KTK01</strain>
    </source>
</reference>
<dbReference type="SUPFAM" id="SSF50475">
    <property type="entry name" value="FMN-binding split barrel"/>
    <property type="match status" value="1"/>
</dbReference>
<dbReference type="Pfam" id="PF01613">
    <property type="entry name" value="Flavin_Reduct"/>
    <property type="match status" value="1"/>
</dbReference>
<evidence type="ECO:0000256" key="1">
    <source>
        <dbReference type="ARBA" id="ARBA00023002"/>
    </source>
</evidence>
<evidence type="ECO:0000313" key="3">
    <source>
        <dbReference type="EMBL" id="TFZ81881.1"/>
    </source>
</evidence>
<keyword evidence="4" id="KW-1185">Reference proteome</keyword>
<feature type="domain" description="Flavin reductase like" evidence="2">
    <location>
        <begin position="59"/>
        <end position="205"/>
    </location>
</feature>
<sequence>MLRCFEKASRYGRNRSSGTTGRIMSLFVLRIRRDMMFATTHAGGIPHMTIEVDQWRSIMGRFVTGVNVVTTVDKNGNPVGLTANAFSSVSLEPPLLLICADRKSETLKSLLGTKRFCVNILCEEQDLLARTFASKTADKFLDVPYHMGTFGMPILDGCIASVEVELVESYEVADHYILVGRGLMLHNDGALPTMPLAFFSGRFHKLSA</sequence>
<name>A0A4Z0F964_9GAMM</name>
<dbReference type="Gene3D" id="2.30.110.10">
    <property type="entry name" value="Electron Transport, Fmn-binding Protein, Chain A"/>
    <property type="match status" value="1"/>
</dbReference>
<comment type="caution">
    <text evidence="3">The sequence shown here is derived from an EMBL/GenBank/DDBJ whole genome shotgun (WGS) entry which is preliminary data.</text>
</comment>
<proteinExistence type="predicted"/>
<gene>
    <name evidence="3" type="ORF">E4680_10455</name>
</gene>
<dbReference type="SMART" id="SM00903">
    <property type="entry name" value="Flavin_Reduct"/>
    <property type="match status" value="1"/>
</dbReference>
<dbReference type="GO" id="GO:0010181">
    <property type="term" value="F:FMN binding"/>
    <property type="evidence" value="ECO:0007669"/>
    <property type="project" value="InterPro"/>
</dbReference>
<dbReference type="PANTHER" id="PTHR30466">
    <property type="entry name" value="FLAVIN REDUCTASE"/>
    <property type="match status" value="1"/>
</dbReference>
<accession>A0A4Z0F964</accession>
<dbReference type="InterPro" id="IPR050268">
    <property type="entry name" value="NADH-dep_flavin_reductase"/>
</dbReference>
<dbReference type="AlphaFoldDB" id="A0A4Z0F964"/>
<protein>
    <submittedName>
        <fullName evidence="3">Flavin reductase</fullName>
    </submittedName>
</protein>
<dbReference type="PANTHER" id="PTHR30466:SF1">
    <property type="entry name" value="FMN REDUCTASE (NADH) RUTF"/>
    <property type="match status" value="1"/>
</dbReference>